<dbReference type="Proteomes" id="UP001148614">
    <property type="component" value="Unassembled WGS sequence"/>
</dbReference>
<evidence type="ECO:0000313" key="3">
    <source>
        <dbReference type="Proteomes" id="UP001148614"/>
    </source>
</evidence>
<keyword evidence="3" id="KW-1185">Reference proteome</keyword>
<evidence type="ECO:0000259" key="1">
    <source>
        <dbReference type="Pfam" id="PF06985"/>
    </source>
</evidence>
<organism evidence="2 3">
    <name type="scientific">Xylaria arbuscula</name>
    <dbReference type="NCBI Taxonomy" id="114810"/>
    <lineage>
        <taxon>Eukaryota</taxon>
        <taxon>Fungi</taxon>
        <taxon>Dikarya</taxon>
        <taxon>Ascomycota</taxon>
        <taxon>Pezizomycotina</taxon>
        <taxon>Sordariomycetes</taxon>
        <taxon>Xylariomycetidae</taxon>
        <taxon>Xylariales</taxon>
        <taxon>Xylariaceae</taxon>
        <taxon>Xylaria</taxon>
    </lineage>
</organism>
<name>A0A9W8TPM0_9PEZI</name>
<dbReference type="AlphaFoldDB" id="A0A9W8TPM0"/>
<proteinExistence type="predicted"/>
<gene>
    <name evidence="2" type="ORF">NPX13_g1963</name>
</gene>
<protein>
    <recommendedName>
        <fullName evidence="1">Heterokaryon incompatibility domain-containing protein</fullName>
    </recommendedName>
</protein>
<dbReference type="InterPro" id="IPR010730">
    <property type="entry name" value="HET"/>
</dbReference>
<evidence type="ECO:0000313" key="2">
    <source>
        <dbReference type="EMBL" id="KAJ3578603.1"/>
    </source>
</evidence>
<accession>A0A9W8TPM0</accession>
<feature type="domain" description="Heterokaryon incompatibility" evidence="1">
    <location>
        <begin position="208"/>
        <end position="333"/>
    </location>
</feature>
<dbReference type="PANTHER" id="PTHR33112:SF1">
    <property type="entry name" value="HETEROKARYON INCOMPATIBILITY DOMAIN-CONTAINING PROTEIN"/>
    <property type="match status" value="1"/>
</dbReference>
<sequence length="757" mass="86175">MNPIAPLCCKCRHRKLDLSPLVAKPPDISESCCKEVENECLDALERRFEVHIHKFSAEEAAAKKSRCSLCALLSACLEETQQDGWLGYMQCTVTLRPRFDRSTNSTKRGTIVHRQQIWVEFQPIEGEVLLDLVDDKGFRPTGKRRPICSTADLKLLRWWLKNCDRKHSHPDTSNEVLSRMQAILDDGLFRLINTSTGLVEAMASLPIFVALSYVWGSASGQPRIQPLKGGPVADYPPTIRDAIITSNSLGDSECDKAKLIPYMKDIYATADLTIVAACGTGAEDGLIGTEVTPRTPLKPLVIGPSFAVAPVSIPFEGLIKDTVWYKRGWTFQEYVFSRRLLLVLKREMFFACADHISRESMGCRPVIKNEGSIDRWVFYESGRCEAQKLQTMLHKKGPKSDQMLTESLFLDAVREYSSRKLSVGSDRFAAFAGVILSSVDPGNPMSEAAFLKHGHPLCFFESLLNWTPNRPIFDPPPADKMPTPSWSWGYTGQDVWIPTPKHAYNWYDFGQFRNHDIVGWPSEDNPLGDLIGLLPPQEPRPDSSWAKSIAPMPKLHLLTLVFDARLVRYEYLGNNTRRKRKDEYLLMPFGSTETPLDILRRERGIRTKEIDEWSLQQGCESYFQTPRPRPYETFAIITGWPGRGSLRYGVERSTELFYELIVMLLEPADEQDTYSRLGIAGLDNVFKDTYYVDLIRKGNPRWHCLKPHRGMDMLICETHPMLIDILGVPWFVYTFNYQEHHALIARMIAQPSSRWPT</sequence>
<dbReference type="Pfam" id="PF06985">
    <property type="entry name" value="HET"/>
    <property type="match status" value="1"/>
</dbReference>
<dbReference type="VEuPathDB" id="FungiDB:F4678DRAFT_431793"/>
<dbReference type="PANTHER" id="PTHR33112">
    <property type="entry name" value="DOMAIN PROTEIN, PUTATIVE-RELATED"/>
    <property type="match status" value="1"/>
</dbReference>
<comment type="caution">
    <text evidence="2">The sequence shown here is derived from an EMBL/GenBank/DDBJ whole genome shotgun (WGS) entry which is preliminary data.</text>
</comment>
<reference evidence="2" key="1">
    <citation type="submission" date="2022-07" db="EMBL/GenBank/DDBJ databases">
        <title>Genome Sequence of Xylaria arbuscula.</title>
        <authorList>
            <person name="Buettner E."/>
        </authorList>
    </citation>
    <scope>NUCLEOTIDE SEQUENCE</scope>
    <source>
        <strain evidence="2">VT107</strain>
    </source>
</reference>
<dbReference type="EMBL" id="JANPWZ010000192">
    <property type="protein sequence ID" value="KAJ3578603.1"/>
    <property type="molecule type" value="Genomic_DNA"/>
</dbReference>